<dbReference type="Proteomes" id="UP000191661">
    <property type="component" value="Unassembled WGS sequence"/>
</dbReference>
<dbReference type="AlphaFoldDB" id="A0A1V6N5M2"/>
<reference evidence="1 2" key="1">
    <citation type="submission" date="2014-12" db="EMBL/GenBank/DDBJ databases">
        <title>Genome sequence of Methanobrevibacter arboriphilicus DH1, DSM1125.</title>
        <authorList>
            <person name="Poehlein A."/>
            <person name="Thauer R.K."/>
            <person name="Seedorf H."/>
            <person name="Daniel R."/>
        </authorList>
    </citation>
    <scope>NUCLEOTIDE SEQUENCE [LARGE SCALE GENOMIC DNA]</scope>
    <source>
        <strain evidence="1 2">DH1</strain>
    </source>
</reference>
<gene>
    <name evidence="1" type="ORF">MBBAR_1c02870</name>
</gene>
<evidence type="ECO:0000313" key="1">
    <source>
        <dbReference type="EMBL" id="OQD59877.1"/>
    </source>
</evidence>
<keyword evidence="2" id="KW-1185">Reference proteome</keyword>
<organism evidence="1 2">
    <name type="scientific">Methanobrevibacter arboriphilus JCM 13429 = DSM 1125</name>
    <dbReference type="NCBI Taxonomy" id="1300164"/>
    <lineage>
        <taxon>Archaea</taxon>
        <taxon>Methanobacteriati</taxon>
        <taxon>Methanobacteriota</taxon>
        <taxon>Methanomada group</taxon>
        <taxon>Methanobacteria</taxon>
        <taxon>Methanobacteriales</taxon>
        <taxon>Methanobacteriaceae</taxon>
        <taxon>Methanobrevibacter</taxon>
    </lineage>
</organism>
<dbReference type="EMBL" id="JXMW01000001">
    <property type="protein sequence ID" value="OQD59877.1"/>
    <property type="molecule type" value="Genomic_DNA"/>
</dbReference>
<evidence type="ECO:0000313" key="2">
    <source>
        <dbReference type="Proteomes" id="UP000191661"/>
    </source>
</evidence>
<comment type="caution">
    <text evidence="1">The sequence shown here is derived from an EMBL/GenBank/DDBJ whole genome shotgun (WGS) entry which is preliminary data.</text>
</comment>
<sequence>MLLFEVNIIHKKSNILNTQFKNRVNEKNKKDE</sequence>
<proteinExistence type="predicted"/>
<protein>
    <submittedName>
        <fullName evidence="1">Uncharacterized protein</fullName>
    </submittedName>
</protein>
<accession>A0A1V6N5M2</accession>
<name>A0A1V6N5M2_METAZ</name>